<keyword evidence="1" id="KW-0812">Transmembrane</keyword>
<feature type="transmembrane region" description="Helical" evidence="1">
    <location>
        <begin position="158"/>
        <end position="182"/>
    </location>
</feature>
<dbReference type="EMBL" id="SLUL01000013">
    <property type="protein sequence ID" value="TCL47048.1"/>
    <property type="molecule type" value="Genomic_DNA"/>
</dbReference>
<protein>
    <submittedName>
        <fullName evidence="2">Uncharacterized protein</fullName>
    </submittedName>
</protein>
<organism evidence="2 3">
    <name type="scientific">Thermolongibacillus altinsuensis</name>
    <dbReference type="NCBI Taxonomy" id="575256"/>
    <lineage>
        <taxon>Bacteria</taxon>
        <taxon>Bacillati</taxon>
        <taxon>Bacillota</taxon>
        <taxon>Bacilli</taxon>
        <taxon>Bacillales</taxon>
        <taxon>Anoxybacillaceae</taxon>
        <taxon>Thermolongibacillus</taxon>
    </lineage>
</organism>
<feature type="transmembrane region" description="Helical" evidence="1">
    <location>
        <begin position="214"/>
        <end position="237"/>
    </location>
</feature>
<feature type="transmembrane region" description="Helical" evidence="1">
    <location>
        <begin position="57"/>
        <end position="75"/>
    </location>
</feature>
<feature type="transmembrane region" description="Helical" evidence="1">
    <location>
        <begin position="189"/>
        <end position="208"/>
    </location>
</feature>
<gene>
    <name evidence="2" type="ORF">EDD69_11354</name>
</gene>
<proteinExistence type="predicted"/>
<feature type="transmembrane region" description="Helical" evidence="1">
    <location>
        <begin position="131"/>
        <end position="152"/>
    </location>
</feature>
<reference evidence="2 3" key="1">
    <citation type="submission" date="2019-03" db="EMBL/GenBank/DDBJ databases">
        <title>Genomic Encyclopedia of Type Strains, Phase IV (KMG-IV): sequencing the most valuable type-strain genomes for metagenomic binning, comparative biology and taxonomic classification.</title>
        <authorList>
            <person name="Goeker M."/>
        </authorList>
    </citation>
    <scope>NUCLEOTIDE SEQUENCE [LARGE SCALE GENOMIC DNA]</scope>
    <source>
        <strain evidence="2 3">DSM 24979</strain>
    </source>
</reference>
<evidence type="ECO:0000313" key="2">
    <source>
        <dbReference type="EMBL" id="TCL47048.1"/>
    </source>
</evidence>
<evidence type="ECO:0000256" key="1">
    <source>
        <dbReference type="SAM" id="Phobius"/>
    </source>
</evidence>
<name>A0A4R1QK01_9BACL</name>
<dbReference type="RefSeq" id="WP_132949125.1">
    <property type="nucleotide sequence ID" value="NZ_SLUL01000013.1"/>
</dbReference>
<comment type="caution">
    <text evidence="2">The sequence shown here is derived from an EMBL/GenBank/DDBJ whole genome shotgun (WGS) entry which is preliminary data.</text>
</comment>
<evidence type="ECO:0000313" key="3">
    <source>
        <dbReference type="Proteomes" id="UP000295658"/>
    </source>
</evidence>
<dbReference type="Proteomes" id="UP000295658">
    <property type="component" value="Unassembled WGS sequence"/>
</dbReference>
<dbReference type="AlphaFoldDB" id="A0A4R1QK01"/>
<dbReference type="OrthoDB" id="1911369at2"/>
<keyword evidence="1" id="KW-0472">Membrane</keyword>
<sequence length="253" mass="29305">MNKEKFKVDFPSNEDIARQINFIVKEGLPKKETFFKQVYTMYQQLGFQFLFPNSIELAFISILIATFLFITGLQARDYFEAEPGSVYTFIFVTSPLLYLVICLFSLYHIWDNRTYELEMTCKYDFFQLTAVRMLTFSILCFAVNTVFIIALVNTYDHISFVKAFLISTTGLFLFSTLTLFVLMNNQSKIIKISLLVGWTAGNSLAFIWSENFYLLVLNNISISVYVVITASLAVLYIKHLQKMMQFRKTEGVA</sequence>
<accession>A0A4R1QK01</accession>
<keyword evidence="3" id="KW-1185">Reference proteome</keyword>
<keyword evidence="1" id="KW-1133">Transmembrane helix</keyword>
<feature type="transmembrane region" description="Helical" evidence="1">
    <location>
        <begin position="87"/>
        <end position="110"/>
    </location>
</feature>